<keyword evidence="1" id="KW-1133">Transmembrane helix</keyword>
<dbReference type="AlphaFoldDB" id="A0A517QFZ9"/>
<reference evidence="2 3" key="1">
    <citation type="submission" date="2019-03" db="EMBL/GenBank/DDBJ databases">
        <title>Deep-cultivation of Planctomycetes and their phenomic and genomic characterization uncovers novel biology.</title>
        <authorList>
            <person name="Wiegand S."/>
            <person name="Jogler M."/>
            <person name="Boedeker C."/>
            <person name="Pinto D."/>
            <person name="Vollmers J."/>
            <person name="Rivas-Marin E."/>
            <person name="Kohn T."/>
            <person name="Peeters S.H."/>
            <person name="Heuer A."/>
            <person name="Rast P."/>
            <person name="Oberbeckmann S."/>
            <person name="Bunk B."/>
            <person name="Jeske O."/>
            <person name="Meyerdierks A."/>
            <person name="Storesund J.E."/>
            <person name="Kallscheuer N."/>
            <person name="Luecker S."/>
            <person name="Lage O.M."/>
            <person name="Pohl T."/>
            <person name="Merkel B.J."/>
            <person name="Hornburger P."/>
            <person name="Mueller R.-W."/>
            <person name="Bruemmer F."/>
            <person name="Labrenz M."/>
            <person name="Spormann A.M."/>
            <person name="Op den Camp H."/>
            <person name="Overmann J."/>
            <person name="Amann R."/>
            <person name="Jetten M.S.M."/>
            <person name="Mascher T."/>
            <person name="Medema M.H."/>
            <person name="Devos D.P."/>
            <person name="Kaster A.-K."/>
            <person name="Ovreas L."/>
            <person name="Rohde M."/>
            <person name="Galperin M.Y."/>
            <person name="Jogler C."/>
        </authorList>
    </citation>
    <scope>NUCLEOTIDE SEQUENCE [LARGE SCALE GENOMIC DNA]</scope>
    <source>
        <strain evidence="2 3">Enr10</strain>
    </source>
</reference>
<organism evidence="2 3">
    <name type="scientific">Gimesia panareensis</name>
    <dbReference type="NCBI Taxonomy" id="2527978"/>
    <lineage>
        <taxon>Bacteria</taxon>
        <taxon>Pseudomonadati</taxon>
        <taxon>Planctomycetota</taxon>
        <taxon>Planctomycetia</taxon>
        <taxon>Planctomycetales</taxon>
        <taxon>Planctomycetaceae</taxon>
        <taxon>Gimesia</taxon>
    </lineage>
</organism>
<protein>
    <recommendedName>
        <fullName evidence="4">Septum formation initiator</fullName>
    </recommendedName>
</protein>
<dbReference type="EMBL" id="CP037421">
    <property type="protein sequence ID" value="QDT30562.1"/>
    <property type="molecule type" value="Genomic_DNA"/>
</dbReference>
<gene>
    <name evidence="2" type="ORF">Enr10x_59300</name>
</gene>
<keyword evidence="1" id="KW-0812">Transmembrane</keyword>
<sequence length="252" mass="29223">MFQREFFRAPAPQVQPRQSSRFNRLWRNQGDAVDFDEGALRPKYAAIETHLASAINIVTTKQNQHEESRIGWMISLTFWLLLFLAASLFAAVVLSPRYLSYLELRNEYLSNQVQLVTLENQVEYLKQIAHSLEHDPEFRSEVARVDFDAVRPGEERIAVAPDLALDLPKWNPRRKIPVTSRAWYVPMLNVLSENQKIRSSILLTAGVIVVLSFTFLHESQSRQLETVTRSTKDFLSLFLSRYRISEEEPDED</sequence>
<evidence type="ECO:0000313" key="2">
    <source>
        <dbReference type="EMBL" id="QDT30562.1"/>
    </source>
</evidence>
<evidence type="ECO:0008006" key="4">
    <source>
        <dbReference type="Google" id="ProtNLM"/>
    </source>
</evidence>
<feature type="transmembrane region" description="Helical" evidence="1">
    <location>
        <begin position="70"/>
        <end position="94"/>
    </location>
</feature>
<evidence type="ECO:0000256" key="1">
    <source>
        <dbReference type="SAM" id="Phobius"/>
    </source>
</evidence>
<keyword evidence="1" id="KW-0472">Membrane</keyword>
<evidence type="ECO:0000313" key="3">
    <source>
        <dbReference type="Proteomes" id="UP000315647"/>
    </source>
</evidence>
<accession>A0A517QFZ9</accession>
<name>A0A517QFZ9_9PLAN</name>
<keyword evidence="3" id="KW-1185">Reference proteome</keyword>
<dbReference type="Proteomes" id="UP000315647">
    <property type="component" value="Chromosome"/>
</dbReference>
<proteinExistence type="predicted"/>